<accession>A0A813JRY6</accession>
<name>A0A813JRY6_POLGL</name>
<gene>
    <name evidence="2" type="ORF">PGLA2088_LOCUS24487</name>
</gene>
<evidence type="ECO:0000313" key="2">
    <source>
        <dbReference type="EMBL" id="CAE8685487.1"/>
    </source>
</evidence>
<feature type="compositionally biased region" description="Low complexity" evidence="1">
    <location>
        <begin position="119"/>
        <end position="130"/>
    </location>
</feature>
<reference evidence="2" key="1">
    <citation type="submission" date="2021-02" db="EMBL/GenBank/DDBJ databases">
        <authorList>
            <person name="Dougan E. K."/>
            <person name="Rhodes N."/>
            <person name="Thang M."/>
            <person name="Chan C."/>
        </authorList>
    </citation>
    <scope>NUCLEOTIDE SEQUENCE</scope>
</reference>
<comment type="caution">
    <text evidence="2">The sequence shown here is derived from an EMBL/GenBank/DDBJ whole genome shotgun (WGS) entry which is preliminary data.</text>
</comment>
<feature type="region of interest" description="Disordered" evidence="1">
    <location>
        <begin position="104"/>
        <end position="134"/>
    </location>
</feature>
<sequence>MIEMYDSQCRQEDKLKVLRDISPHIFLSAMHMRQMIGYFRRPEDRQETFVILYLRIQDMQIAKVFLCRFGKEAEVARLRHRLGYANFFPFLQPEIAKFDLDLRNHDQRPGRPSTQTAAGSSPRRSGLRLSQTSATSALPGLSLRSLTRRTTETSESLSSRCFINTRQMPGSF</sequence>
<evidence type="ECO:0000313" key="3">
    <source>
        <dbReference type="Proteomes" id="UP000626109"/>
    </source>
</evidence>
<dbReference type="Proteomes" id="UP000626109">
    <property type="component" value="Unassembled WGS sequence"/>
</dbReference>
<organism evidence="2 3">
    <name type="scientific">Polarella glacialis</name>
    <name type="common">Dinoflagellate</name>
    <dbReference type="NCBI Taxonomy" id="89957"/>
    <lineage>
        <taxon>Eukaryota</taxon>
        <taxon>Sar</taxon>
        <taxon>Alveolata</taxon>
        <taxon>Dinophyceae</taxon>
        <taxon>Suessiales</taxon>
        <taxon>Suessiaceae</taxon>
        <taxon>Polarella</taxon>
    </lineage>
</organism>
<dbReference type="EMBL" id="CAJNNW010026452">
    <property type="protein sequence ID" value="CAE8685487.1"/>
    <property type="molecule type" value="Genomic_DNA"/>
</dbReference>
<dbReference type="AlphaFoldDB" id="A0A813JRY6"/>
<evidence type="ECO:0000256" key="1">
    <source>
        <dbReference type="SAM" id="MobiDB-lite"/>
    </source>
</evidence>
<protein>
    <submittedName>
        <fullName evidence="2">Uncharacterized protein</fullName>
    </submittedName>
</protein>
<proteinExistence type="predicted"/>